<keyword evidence="3" id="KW-0687">Ribonucleoprotein</keyword>
<dbReference type="Proteomes" id="UP000722791">
    <property type="component" value="Unassembled WGS sequence"/>
</dbReference>
<evidence type="ECO:0000259" key="4">
    <source>
        <dbReference type="Pfam" id="PF00177"/>
    </source>
</evidence>
<dbReference type="PANTHER" id="PTHR11205">
    <property type="entry name" value="RIBOSOMAL PROTEIN S7"/>
    <property type="match status" value="1"/>
</dbReference>
<dbReference type="InterPro" id="IPR000235">
    <property type="entry name" value="Ribosomal_uS7"/>
</dbReference>
<evidence type="ECO:0000313" key="6">
    <source>
        <dbReference type="EMBL" id="GIM00834.1"/>
    </source>
</evidence>
<keyword evidence="7" id="KW-1185">Reference proteome</keyword>
<evidence type="ECO:0000256" key="1">
    <source>
        <dbReference type="ARBA" id="ARBA00007151"/>
    </source>
</evidence>
<organism evidence="5 7">
    <name type="scientific">Volvox reticuliferus</name>
    <dbReference type="NCBI Taxonomy" id="1737510"/>
    <lineage>
        <taxon>Eukaryota</taxon>
        <taxon>Viridiplantae</taxon>
        <taxon>Chlorophyta</taxon>
        <taxon>core chlorophytes</taxon>
        <taxon>Chlorophyceae</taxon>
        <taxon>CS clade</taxon>
        <taxon>Chlamydomonadales</taxon>
        <taxon>Volvocaceae</taxon>
        <taxon>Volvox</taxon>
    </lineage>
</organism>
<dbReference type="InterPro" id="IPR023798">
    <property type="entry name" value="Ribosomal_uS7_dom"/>
</dbReference>
<accession>A0A8J4C5V2</accession>
<evidence type="ECO:0000256" key="3">
    <source>
        <dbReference type="ARBA" id="ARBA00023274"/>
    </source>
</evidence>
<dbReference type="InterPro" id="IPR036823">
    <property type="entry name" value="Ribosomal_uS7_dom_sf"/>
</dbReference>
<dbReference type="GO" id="GO:0006412">
    <property type="term" value="P:translation"/>
    <property type="evidence" value="ECO:0007669"/>
    <property type="project" value="InterPro"/>
</dbReference>
<sequence length="286" mass="30167">MLSSGRLLAVTIAHAFERHSAETAWAVWQDCLSSWAGSKLGSRKPPAAGTFSSRAIAPFCGSIYGSIGARSLAQQSADAKDPADSVEQECSSVGAGASKVATPIPAASKPSTPLAPPPTSAEARALADTLRQSSPTGRLLDLFTPTSSRQPPGTTAAVAVAMPPAARGVTAADATTSADTDVVRVILRGVENCKPLMKIQQNKAGNKVLLVPKPLDPEQSTNFAIKWIVQAAQKRRDAGRGRVPMADCLAAELLLAYQRKGSARARRDEVHKLALDNRANVRARWW</sequence>
<evidence type="ECO:0000256" key="2">
    <source>
        <dbReference type="ARBA" id="ARBA00022980"/>
    </source>
</evidence>
<evidence type="ECO:0000313" key="5">
    <source>
        <dbReference type="EMBL" id="GIL76132.1"/>
    </source>
</evidence>
<feature type="domain" description="Small ribosomal subunit protein uS7" evidence="4">
    <location>
        <begin position="178"/>
        <end position="278"/>
    </location>
</feature>
<protein>
    <recommendedName>
        <fullName evidence="4">Small ribosomal subunit protein uS7 domain-containing protein</fullName>
    </recommendedName>
</protein>
<reference evidence="5" key="1">
    <citation type="journal article" date="2021" name="Proc. Natl. Acad. Sci. U.S.A.">
        <title>Three genomes in the algal genus Volvox reveal the fate of a haploid sex-determining region after a transition to homothallism.</title>
        <authorList>
            <person name="Yamamoto K."/>
            <person name="Hamaji T."/>
            <person name="Kawai-Toyooka H."/>
            <person name="Matsuzaki R."/>
            <person name="Takahashi F."/>
            <person name="Nishimura Y."/>
            <person name="Kawachi M."/>
            <person name="Noguchi H."/>
            <person name="Minakuchi Y."/>
            <person name="Umen J.G."/>
            <person name="Toyoda A."/>
            <person name="Nozaki H."/>
        </authorList>
    </citation>
    <scope>NUCLEOTIDE SEQUENCE</scope>
    <source>
        <strain evidence="6">NIES-3785</strain>
        <strain evidence="5">NIES-3786</strain>
    </source>
</reference>
<dbReference type="OrthoDB" id="35139at2759"/>
<comment type="similarity">
    <text evidence="1">Belongs to the universal ribosomal protein uS7 family.</text>
</comment>
<dbReference type="GO" id="GO:0005840">
    <property type="term" value="C:ribosome"/>
    <property type="evidence" value="ECO:0007669"/>
    <property type="project" value="UniProtKB-KW"/>
</dbReference>
<dbReference type="AlphaFoldDB" id="A0A8J4C5V2"/>
<keyword evidence="2" id="KW-0689">Ribosomal protein</keyword>
<dbReference type="Proteomes" id="UP000747110">
    <property type="component" value="Unassembled WGS sequence"/>
</dbReference>
<dbReference type="Pfam" id="PF00177">
    <property type="entry name" value="Ribosomal_S7"/>
    <property type="match status" value="1"/>
</dbReference>
<dbReference type="GO" id="GO:1990904">
    <property type="term" value="C:ribonucleoprotein complex"/>
    <property type="evidence" value="ECO:0007669"/>
    <property type="project" value="UniProtKB-KW"/>
</dbReference>
<proteinExistence type="inferred from homology"/>
<dbReference type="EMBL" id="BNCP01000008">
    <property type="protein sequence ID" value="GIL76132.1"/>
    <property type="molecule type" value="Genomic_DNA"/>
</dbReference>
<comment type="caution">
    <text evidence="5">The sequence shown here is derived from an EMBL/GenBank/DDBJ whole genome shotgun (WGS) entry which is preliminary data.</text>
</comment>
<dbReference type="Gene3D" id="1.10.455.10">
    <property type="entry name" value="Ribosomal protein S7 domain"/>
    <property type="match status" value="1"/>
</dbReference>
<evidence type="ECO:0000313" key="7">
    <source>
        <dbReference type="Proteomes" id="UP000747110"/>
    </source>
</evidence>
<dbReference type="SUPFAM" id="SSF47973">
    <property type="entry name" value="Ribosomal protein S7"/>
    <property type="match status" value="1"/>
</dbReference>
<dbReference type="EMBL" id="BNCQ01000008">
    <property type="protein sequence ID" value="GIM00834.1"/>
    <property type="molecule type" value="Genomic_DNA"/>
</dbReference>
<name>A0A8J4C5V2_9CHLO</name>
<gene>
    <name evidence="5" type="ORF">Vretifemale_5838</name>
    <name evidence="6" type="ORF">Vretimale_5741</name>
</gene>